<dbReference type="SUPFAM" id="SSF52540">
    <property type="entry name" value="P-loop containing nucleoside triphosphate hydrolases"/>
    <property type="match status" value="1"/>
</dbReference>
<dbReference type="PANTHER" id="PTHR45991">
    <property type="entry name" value="PACHYTENE CHECKPOINT PROTEIN 2"/>
    <property type="match status" value="1"/>
</dbReference>
<protein>
    <recommendedName>
        <fullName evidence="3">ATPase AAA-type core domain-containing protein</fullName>
    </recommendedName>
</protein>
<proteinExistence type="predicted"/>
<evidence type="ECO:0000256" key="2">
    <source>
        <dbReference type="ARBA" id="ARBA00022840"/>
    </source>
</evidence>
<accession>A0ABR3TSC0</accession>
<organism evidence="4 5">
    <name type="scientific">Diplodia intermedia</name>
    <dbReference type="NCBI Taxonomy" id="856260"/>
    <lineage>
        <taxon>Eukaryota</taxon>
        <taxon>Fungi</taxon>
        <taxon>Dikarya</taxon>
        <taxon>Ascomycota</taxon>
        <taxon>Pezizomycotina</taxon>
        <taxon>Dothideomycetes</taxon>
        <taxon>Dothideomycetes incertae sedis</taxon>
        <taxon>Botryosphaeriales</taxon>
        <taxon>Botryosphaeriaceae</taxon>
        <taxon>Diplodia</taxon>
    </lineage>
</organism>
<dbReference type="EMBL" id="JAKEKT020000027">
    <property type="protein sequence ID" value="KAL1643472.1"/>
    <property type="molecule type" value="Genomic_DNA"/>
</dbReference>
<gene>
    <name evidence="4" type="ORF">SLS58_004831</name>
</gene>
<reference evidence="4 5" key="1">
    <citation type="journal article" date="2023" name="Plant Dis.">
        <title>First Report of Diplodia intermedia Causing Canker and Dieback Diseases on Apple Trees in Canada.</title>
        <authorList>
            <person name="Ellouze W."/>
            <person name="Ilyukhin E."/>
            <person name="Sulman M."/>
            <person name="Ali S."/>
        </authorList>
    </citation>
    <scope>NUCLEOTIDE SEQUENCE [LARGE SCALE GENOMIC DNA]</scope>
    <source>
        <strain evidence="4 5">M45-28</strain>
    </source>
</reference>
<evidence type="ECO:0000259" key="3">
    <source>
        <dbReference type="Pfam" id="PF00004"/>
    </source>
</evidence>
<dbReference type="PANTHER" id="PTHR45991:SF1">
    <property type="entry name" value="PACHYTENE CHECKPOINT PROTEIN 2 HOMOLOG"/>
    <property type="match status" value="1"/>
</dbReference>
<keyword evidence="2" id="KW-0067">ATP-binding</keyword>
<keyword evidence="1" id="KW-0547">Nucleotide-binding</keyword>
<evidence type="ECO:0000313" key="4">
    <source>
        <dbReference type="EMBL" id="KAL1643472.1"/>
    </source>
</evidence>
<dbReference type="InterPro" id="IPR003959">
    <property type="entry name" value="ATPase_AAA_core"/>
</dbReference>
<dbReference type="InterPro" id="IPR044539">
    <property type="entry name" value="Pch2-like"/>
</dbReference>
<dbReference type="Pfam" id="PF00004">
    <property type="entry name" value="AAA"/>
    <property type="match status" value="1"/>
</dbReference>
<evidence type="ECO:0000256" key="1">
    <source>
        <dbReference type="ARBA" id="ARBA00022741"/>
    </source>
</evidence>
<feature type="domain" description="ATPase AAA-type core" evidence="3">
    <location>
        <begin position="22"/>
        <end position="117"/>
    </location>
</feature>
<name>A0ABR3TSC0_9PEZI</name>
<sequence>MLRKGALGSKGSHYISWNGLFLLHGPPGSGKTTLWQVSHSYYEAQKLKIRLGKSYTHGKMIEIHPESLFSKYFGESGKIIARIFDQIQSTADSETETLICVMIDEVESLVSAREQSMFGEVADAIRVRLATRLHGY</sequence>
<dbReference type="Gene3D" id="3.40.50.300">
    <property type="entry name" value="P-loop containing nucleotide triphosphate hydrolases"/>
    <property type="match status" value="1"/>
</dbReference>
<comment type="caution">
    <text evidence="4">The sequence shown here is derived from an EMBL/GenBank/DDBJ whole genome shotgun (WGS) entry which is preliminary data.</text>
</comment>
<dbReference type="Proteomes" id="UP001521184">
    <property type="component" value="Unassembled WGS sequence"/>
</dbReference>
<keyword evidence="5" id="KW-1185">Reference proteome</keyword>
<evidence type="ECO:0000313" key="5">
    <source>
        <dbReference type="Proteomes" id="UP001521184"/>
    </source>
</evidence>
<dbReference type="InterPro" id="IPR027417">
    <property type="entry name" value="P-loop_NTPase"/>
</dbReference>